<evidence type="ECO:0000313" key="2">
    <source>
        <dbReference type="Proteomes" id="UP000199150"/>
    </source>
</evidence>
<keyword evidence="2" id="KW-1185">Reference proteome</keyword>
<proteinExistence type="predicted"/>
<reference evidence="2" key="1">
    <citation type="submission" date="2016-10" db="EMBL/GenBank/DDBJ databases">
        <authorList>
            <person name="Varghese N."/>
            <person name="Submissions S."/>
        </authorList>
    </citation>
    <scope>NUCLEOTIDE SEQUENCE [LARGE SCALE GENOMIC DNA]</scope>
    <source>
        <strain evidence="2">CGMCC 1.3431</strain>
    </source>
</reference>
<dbReference type="STRING" id="260084.SAMN02927928_1603"/>
<protein>
    <submittedName>
        <fullName evidence="1">Uncharacterized protein</fullName>
    </submittedName>
</protein>
<evidence type="ECO:0000313" key="1">
    <source>
        <dbReference type="EMBL" id="SCW49377.1"/>
    </source>
</evidence>
<dbReference type="EMBL" id="FMTS01000001">
    <property type="protein sequence ID" value="SCW49377.1"/>
    <property type="molecule type" value="Genomic_DNA"/>
</dbReference>
<dbReference type="AlphaFoldDB" id="A0A1G4QY71"/>
<sequence length="129" mass="14272">MNVVPPVSKEVALGANPAPKEIALGQMIDGDKVMSLPTPVTHKANFPEDMAQVRETRTQRVRRLQEEARALAREQIAEFEVLLDATAKAALEIADGGEVYSIGAREICRRLADELPRTLQTLQVISRKR</sequence>
<name>A0A1G4QY71_9CAUL</name>
<organism evidence="1 2">
    <name type="scientific">Asticcacaulis taihuensis</name>
    <dbReference type="NCBI Taxonomy" id="260084"/>
    <lineage>
        <taxon>Bacteria</taxon>
        <taxon>Pseudomonadati</taxon>
        <taxon>Pseudomonadota</taxon>
        <taxon>Alphaproteobacteria</taxon>
        <taxon>Caulobacterales</taxon>
        <taxon>Caulobacteraceae</taxon>
        <taxon>Asticcacaulis</taxon>
    </lineage>
</organism>
<dbReference type="Proteomes" id="UP000199150">
    <property type="component" value="Unassembled WGS sequence"/>
</dbReference>
<accession>A0A1G4QY71</accession>
<gene>
    <name evidence="1" type="ORF">SAMN02927928_1603</name>
</gene>